<organism evidence="1 2">
    <name type="scientific">Laccaria amethystina LaAM-08-1</name>
    <dbReference type="NCBI Taxonomy" id="1095629"/>
    <lineage>
        <taxon>Eukaryota</taxon>
        <taxon>Fungi</taxon>
        <taxon>Dikarya</taxon>
        <taxon>Basidiomycota</taxon>
        <taxon>Agaricomycotina</taxon>
        <taxon>Agaricomycetes</taxon>
        <taxon>Agaricomycetidae</taxon>
        <taxon>Agaricales</taxon>
        <taxon>Agaricineae</taxon>
        <taxon>Hydnangiaceae</taxon>
        <taxon>Laccaria</taxon>
    </lineage>
</organism>
<sequence length="93" mass="10118">MTVAFYSNIQASSPTNELHNICVCLHRVHSPSTGRTTSADFVHTHFEPFTFAFGRRLGLSGSLSSLSVVCVSDMQDSRALTWSSPSLSLSRSP</sequence>
<keyword evidence="2" id="KW-1185">Reference proteome</keyword>
<dbReference type="EMBL" id="KN838827">
    <property type="protein sequence ID" value="KIJ93752.1"/>
    <property type="molecule type" value="Genomic_DNA"/>
</dbReference>
<reference evidence="1 2" key="1">
    <citation type="submission" date="2014-04" db="EMBL/GenBank/DDBJ databases">
        <authorList>
            <consortium name="DOE Joint Genome Institute"/>
            <person name="Kuo A."/>
            <person name="Kohler A."/>
            <person name="Nagy L.G."/>
            <person name="Floudas D."/>
            <person name="Copeland A."/>
            <person name="Barry K.W."/>
            <person name="Cichocki N."/>
            <person name="Veneault-Fourrey C."/>
            <person name="LaButti K."/>
            <person name="Lindquist E.A."/>
            <person name="Lipzen A."/>
            <person name="Lundell T."/>
            <person name="Morin E."/>
            <person name="Murat C."/>
            <person name="Sun H."/>
            <person name="Tunlid A."/>
            <person name="Henrissat B."/>
            <person name="Grigoriev I.V."/>
            <person name="Hibbett D.S."/>
            <person name="Martin F."/>
            <person name="Nordberg H.P."/>
            <person name="Cantor M.N."/>
            <person name="Hua S.X."/>
        </authorList>
    </citation>
    <scope>NUCLEOTIDE SEQUENCE [LARGE SCALE GENOMIC DNA]</scope>
    <source>
        <strain evidence="1 2">LaAM-08-1</strain>
    </source>
</reference>
<proteinExistence type="predicted"/>
<accession>A0A0C9XBX3</accession>
<evidence type="ECO:0000313" key="1">
    <source>
        <dbReference type="EMBL" id="KIJ93752.1"/>
    </source>
</evidence>
<dbReference type="HOGENOM" id="CLU_2400021_0_0_1"/>
<reference evidence="2" key="2">
    <citation type="submission" date="2015-01" db="EMBL/GenBank/DDBJ databases">
        <title>Evolutionary Origins and Diversification of the Mycorrhizal Mutualists.</title>
        <authorList>
            <consortium name="DOE Joint Genome Institute"/>
            <consortium name="Mycorrhizal Genomics Consortium"/>
            <person name="Kohler A."/>
            <person name="Kuo A."/>
            <person name="Nagy L.G."/>
            <person name="Floudas D."/>
            <person name="Copeland A."/>
            <person name="Barry K.W."/>
            <person name="Cichocki N."/>
            <person name="Veneault-Fourrey C."/>
            <person name="LaButti K."/>
            <person name="Lindquist E.A."/>
            <person name="Lipzen A."/>
            <person name="Lundell T."/>
            <person name="Morin E."/>
            <person name="Murat C."/>
            <person name="Riley R."/>
            <person name="Ohm R."/>
            <person name="Sun H."/>
            <person name="Tunlid A."/>
            <person name="Henrissat B."/>
            <person name="Grigoriev I.V."/>
            <person name="Hibbett D.S."/>
            <person name="Martin F."/>
        </authorList>
    </citation>
    <scope>NUCLEOTIDE SEQUENCE [LARGE SCALE GENOMIC DNA]</scope>
    <source>
        <strain evidence="2">LaAM-08-1</strain>
    </source>
</reference>
<name>A0A0C9XBX3_9AGAR</name>
<evidence type="ECO:0000313" key="2">
    <source>
        <dbReference type="Proteomes" id="UP000054477"/>
    </source>
</evidence>
<dbReference type="Proteomes" id="UP000054477">
    <property type="component" value="Unassembled WGS sequence"/>
</dbReference>
<dbReference type="AlphaFoldDB" id="A0A0C9XBX3"/>
<protein>
    <submittedName>
        <fullName evidence="1">Uncharacterized protein</fullName>
    </submittedName>
</protein>
<gene>
    <name evidence="1" type="ORF">K443DRAFT_380667</name>
</gene>